<keyword evidence="1 2" id="KW-0413">Isomerase</keyword>
<comment type="caution">
    <text evidence="2">The sequence shown here is derived from an EMBL/GenBank/DDBJ whole genome shotgun (WGS) entry which is preliminary data.</text>
</comment>
<evidence type="ECO:0000256" key="1">
    <source>
        <dbReference type="ARBA" id="ARBA00023235"/>
    </source>
</evidence>
<dbReference type="EMBL" id="LBVL01000005">
    <property type="protein sequence ID" value="KKQ85679.1"/>
    <property type="molecule type" value="Genomic_DNA"/>
</dbReference>
<dbReference type="SUPFAM" id="SSF51351">
    <property type="entry name" value="Triosephosphate isomerase (TIM)"/>
    <property type="match status" value="1"/>
</dbReference>
<dbReference type="Proteomes" id="UP000034081">
    <property type="component" value="Unassembled WGS sequence"/>
</dbReference>
<dbReference type="Gene3D" id="3.20.20.70">
    <property type="entry name" value="Aldolase class I"/>
    <property type="match status" value="1"/>
</dbReference>
<dbReference type="InterPro" id="IPR035990">
    <property type="entry name" value="TIM_sf"/>
</dbReference>
<proteinExistence type="predicted"/>
<organism evidence="2 3">
    <name type="scientific">Candidatus Woesebacteria bacterium GW2011_GWB1_38_8</name>
    <dbReference type="NCBI Taxonomy" id="1618570"/>
    <lineage>
        <taxon>Bacteria</taxon>
        <taxon>Candidatus Woeseibacteriota</taxon>
    </lineage>
</organism>
<reference evidence="2 3" key="1">
    <citation type="journal article" date="2015" name="Nature">
        <title>rRNA introns, odd ribosomes, and small enigmatic genomes across a large radiation of phyla.</title>
        <authorList>
            <person name="Brown C.T."/>
            <person name="Hug L.A."/>
            <person name="Thomas B.C."/>
            <person name="Sharon I."/>
            <person name="Castelle C.J."/>
            <person name="Singh A."/>
            <person name="Wilkins M.J."/>
            <person name="Williams K.H."/>
            <person name="Banfield J.F."/>
        </authorList>
    </citation>
    <scope>NUCLEOTIDE SEQUENCE [LARGE SCALE GENOMIC DNA]</scope>
</reference>
<name>A0A0G0NIG7_9BACT</name>
<dbReference type="PROSITE" id="PS51440">
    <property type="entry name" value="TIM_2"/>
    <property type="match status" value="1"/>
</dbReference>
<dbReference type="InterPro" id="IPR000652">
    <property type="entry name" value="Triosephosphate_isomerase"/>
</dbReference>
<evidence type="ECO:0000313" key="3">
    <source>
        <dbReference type="Proteomes" id="UP000034081"/>
    </source>
</evidence>
<dbReference type="NCBIfam" id="NF003302">
    <property type="entry name" value="PRK04302.1"/>
    <property type="match status" value="1"/>
</dbReference>
<protein>
    <submittedName>
        <fullName evidence="2">Triosephosphate isomerase</fullName>
    </submittedName>
</protein>
<sequence length="219" mass="23853">MIFINFKTYQKGTGSEALGLIKILEKVAQESQIKIIPVVQATDIKEVVQTTTLEVWTQHTDFVQFGAHTGAILPEAVFEDGAVGTFLNHSEHKFTNFEDLTKAKSRAQEVGLKTLIFAGDLEELRKVFELKPTYVSYEPPELVGSKTTSVAQAQPEVIVKAVEEAKANDLPLVVGAGIKSAQDVRKSIEFGAVGVAVASDIVASDDPEKELKELIRGLE</sequence>
<dbReference type="InterPro" id="IPR013785">
    <property type="entry name" value="Aldolase_TIM"/>
</dbReference>
<dbReference type="STRING" id="1618570.UT08_C0005G0130"/>
<dbReference type="Pfam" id="PF00121">
    <property type="entry name" value="TIM"/>
    <property type="match status" value="1"/>
</dbReference>
<dbReference type="GO" id="GO:0004807">
    <property type="term" value="F:triose-phosphate isomerase activity"/>
    <property type="evidence" value="ECO:0007669"/>
    <property type="project" value="InterPro"/>
</dbReference>
<dbReference type="AlphaFoldDB" id="A0A0G0NIG7"/>
<accession>A0A0G0NIG7</accession>
<evidence type="ECO:0000313" key="2">
    <source>
        <dbReference type="EMBL" id="KKQ85679.1"/>
    </source>
</evidence>
<gene>
    <name evidence="2" type="ORF">UT08_C0005G0130</name>
</gene>